<dbReference type="Proteomes" id="UP001521116">
    <property type="component" value="Unassembled WGS sequence"/>
</dbReference>
<organism evidence="1 2">
    <name type="scientific">Neofusicoccum ribis</name>
    <dbReference type="NCBI Taxonomy" id="45134"/>
    <lineage>
        <taxon>Eukaryota</taxon>
        <taxon>Fungi</taxon>
        <taxon>Dikarya</taxon>
        <taxon>Ascomycota</taxon>
        <taxon>Pezizomycotina</taxon>
        <taxon>Dothideomycetes</taxon>
        <taxon>Dothideomycetes incertae sedis</taxon>
        <taxon>Botryosphaeriales</taxon>
        <taxon>Botryosphaeriaceae</taxon>
        <taxon>Neofusicoccum</taxon>
    </lineage>
</organism>
<reference evidence="1 2" key="1">
    <citation type="submission" date="2024-02" db="EMBL/GenBank/DDBJ databases">
        <title>De novo assembly and annotation of 12 fungi associated with fruit tree decline syndrome in Ontario, Canada.</title>
        <authorList>
            <person name="Sulman M."/>
            <person name="Ellouze W."/>
            <person name="Ilyukhin E."/>
        </authorList>
    </citation>
    <scope>NUCLEOTIDE SEQUENCE [LARGE SCALE GENOMIC DNA]</scope>
    <source>
        <strain evidence="1 2">M1-105</strain>
    </source>
</reference>
<gene>
    <name evidence="1" type="ORF">SLS56_011078</name>
</gene>
<protein>
    <submittedName>
        <fullName evidence="1">Uncharacterized protein</fullName>
    </submittedName>
</protein>
<evidence type="ECO:0000313" key="2">
    <source>
        <dbReference type="Proteomes" id="UP001521116"/>
    </source>
</evidence>
<sequence>MPRQERHSIKAGVDYLFAVLGSDHPSIIEAYTRRQHEGNVWPKLLIFLHEAKLPLP</sequence>
<proteinExistence type="predicted"/>
<dbReference type="EMBL" id="JAJVDC020000238">
    <property type="protein sequence ID" value="KAL1617242.1"/>
    <property type="molecule type" value="Genomic_DNA"/>
</dbReference>
<comment type="caution">
    <text evidence="1">The sequence shown here is derived from an EMBL/GenBank/DDBJ whole genome shotgun (WGS) entry which is preliminary data.</text>
</comment>
<keyword evidence="2" id="KW-1185">Reference proteome</keyword>
<accession>A0ABR3SDA4</accession>
<name>A0ABR3SDA4_9PEZI</name>
<evidence type="ECO:0000313" key="1">
    <source>
        <dbReference type="EMBL" id="KAL1617242.1"/>
    </source>
</evidence>